<dbReference type="Pfam" id="PF07468">
    <property type="entry name" value="Agglutinin"/>
    <property type="match status" value="2"/>
</dbReference>
<dbReference type="InterPro" id="IPR036242">
    <property type="entry name" value="Agglutinin_dom_sf"/>
</dbReference>
<name>A0A9Q1QEE1_9CARY</name>
<dbReference type="OrthoDB" id="4948898at2759"/>
<dbReference type="AlphaFoldDB" id="A0A9Q1QEE1"/>
<proteinExistence type="predicted"/>
<keyword evidence="3" id="KW-1185">Reference proteome</keyword>
<sequence>MEAFPSVFCLKSENNNQYLSYKHEDCQTHGVLQFLSQHALDAYTQFQVEKAKWSRNHQWITGSSWEPNEDKSSWGCTLYKPTIVEEEAGKAKKIRLLHVQLEHYVLLKKIDRYPFDDCLLAGSKEIDTDSSSPCDVFTVIDWDSIYKVPKHVALKGDNGLYLGAKLLDDDKPCLAFLYKDPMDPKVGQQIIHFPDGSAYVKSDYYGKYWRVGEQDYMTVDADEPTGSKKDGSVLFRLTMVDVNIIALMNMTRIQFVKRYSIGDRDSFLCANTPYIDMWAKLQVTDLDN</sequence>
<feature type="domain" description="Agglutinin" evidence="1">
    <location>
        <begin position="2"/>
        <end position="141"/>
    </location>
</feature>
<accession>A0A9Q1QEE1</accession>
<dbReference type="Gene3D" id="2.80.10.50">
    <property type="match status" value="2"/>
</dbReference>
<organism evidence="2 3">
    <name type="scientific">Carnegiea gigantea</name>
    <dbReference type="NCBI Taxonomy" id="171969"/>
    <lineage>
        <taxon>Eukaryota</taxon>
        <taxon>Viridiplantae</taxon>
        <taxon>Streptophyta</taxon>
        <taxon>Embryophyta</taxon>
        <taxon>Tracheophyta</taxon>
        <taxon>Spermatophyta</taxon>
        <taxon>Magnoliopsida</taxon>
        <taxon>eudicotyledons</taxon>
        <taxon>Gunneridae</taxon>
        <taxon>Pentapetalae</taxon>
        <taxon>Caryophyllales</taxon>
        <taxon>Cactineae</taxon>
        <taxon>Cactaceae</taxon>
        <taxon>Cactoideae</taxon>
        <taxon>Echinocereeae</taxon>
        <taxon>Carnegiea</taxon>
    </lineage>
</organism>
<feature type="domain" description="Agglutinin" evidence="1">
    <location>
        <begin position="146"/>
        <end position="285"/>
    </location>
</feature>
<reference evidence="2" key="1">
    <citation type="submission" date="2022-04" db="EMBL/GenBank/DDBJ databases">
        <title>Carnegiea gigantea Genome sequencing and assembly v2.</title>
        <authorList>
            <person name="Copetti D."/>
            <person name="Sanderson M.J."/>
            <person name="Burquez A."/>
            <person name="Wojciechowski M.F."/>
        </authorList>
    </citation>
    <scope>NUCLEOTIDE SEQUENCE</scope>
    <source>
        <strain evidence="2">SGP5-SGP5p</strain>
        <tissue evidence="2">Aerial part</tissue>
    </source>
</reference>
<evidence type="ECO:0000313" key="2">
    <source>
        <dbReference type="EMBL" id="KAJ8438704.1"/>
    </source>
</evidence>
<dbReference type="InterPro" id="IPR008998">
    <property type="entry name" value="Agglutinin"/>
</dbReference>
<gene>
    <name evidence="2" type="ORF">Cgig2_013750</name>
</gene>
<dbReference type="PANTHER" id="PTHR39244:SF5">
    <property type="entry name" value="NATTERIN-3-LIKE"/>
    <property type="match status" value="1"/>
</dbReference>
<dbReference type="InterPro" id="IPR053237">
    <property type="entry name" value="Natterin_C"/>
</dbReference>
<dbReference type="EMBL" id="JAKOGI010000243">
    <property type="protein sequence ID" value="KAJ8438704.1"/>
    <property type="molecule type" value="Genomic_DNA"/>
</dbReference>
<protein>
    <recommendedName>
        <fullName evidence="1">Agglutinin domain-containing protein</fullName>
    </recommendedName>
</protein>
<dbReference type="PANTHER" id="PTHR39244">
    <property type="entry name" value="NATTERIN-4"/>
    <property type="match status" value="1"/>
</dbReference>
<dbReference type="SUPFAM" id="SSF50382">
    <property type="entry name" value="Agglutinin"/>
    <property type="match status" value="2"/>
</dbReference>
<evidence type="ECO:0000313" key="3">
    <source>
        <dbReference type="Proteomes" id="UP001153076"/>
    </source>
</evidence>
<dbReference type="SMART" id="SM00791">
    <property type="entry name" value="Agglutinin"/>
    <property type="match status" value="2"/>
</dbReference>
<evidence type="ECO:0000259" key="1">
    <source>
        <dbReference type="SMART" id="SM00791"/>
    </source>
</evidence>
<dbReference type="Proteomes" id="UP001153076">
    <property type="component" value="Unassembled WGS sequence"/>
</dbReference>
<comment type="caution">
    <text evidence="2">The sequence shown here is derived from an EMBL/GenBank/DDBJ whole genome shotgun (WGS) entry which is preliminary data.</text>
</comment>